<comment type="similarity">
    <text evidence="1">Belongs to the glycosyltransferase 20 family.</text>
</comment>
<dbReference type="GO" id="GO:0005992">
    <property type="term" value="P:trehalose biosynthetic process"/>
    <property type="evidence" value="ECO:0007669"/>
    <property type="project" value="InterPro"/>
</dbReference>
<keyword evidence="4" id="KW-1185">Reference proteome</keyword>
<name>A0A6P2BQT9_9ACTN</name>
<protein>
    <submittedName>
        <fullName evidence="3">Trehalose-6-phosphate synthase</fullName>
    </submittedName>
</protein>
<evidence type="ECO:0000256" key="1">
    <source>
        <dbReference type="ARBA" id="ARBA00008799"/>
    </source>
</evidence>
<dbReference type="GO" id="GO:0003825">
    <property type="term" value="F:alpha,alpha-trehalose-phosphate synthase (UDP-forming) activity"/>
    <property type="evidence" value="ECO:0007669"/>
    <property type="project" value="TreeGrafter"/>
</dbReference>
<dbReference type="InterPro" id="IPR001830">
    <property type="entry name" value="Glyco_trans_20"/>
</dbReference>
<dbReference type="Proteomes" id="UP000460272">
    <property type="component" value="Unassembled WGS sequence"/>
</dbReference>
<evidence type="ECO:0000256" key="2">
    <source>
        <dbReference type="SAM" id="MobiDB-lite"/>
    </source>
</evidence>
<dbReference type="Pfam" id="PF00982">
    <property type="entry name" value="Glyco_transf_20"/>
    <property type="match status" value="1"/>
</dbReference>
<organism evidence="3 4">
    <name type="scientific">Trebonia kvetii</name>
    <dbReference type="NCBI Taxonomy" id="2480626"/>
    <lineage>
        <taxon>Bacteria</taxon>
        <taxon>Bacillati</taxon>
        <taxon>Actinomycetota</taxon>
        <taxon>Actinomycetes</taxon>
        <taxon>Streptosporangiales</taxon>
        <taxon>Treboniaceae</taxon>
        <taxon>Trebonia</taxon>
    </lineage>
</organism>
<dbReference type="EMBL" id="RPFW01000008">
    <property type="protein sequence ID" value="TVZ00811.1"/>
    <property type="molecule type" value="Genomic_DNA"/>
</dbReference>
<dbReference type="CDD" id="cd03788">
    <property type="entry name" value="GT20_TPS"/>
    <property type="match status" value="1"/>
</dbReference>
<reference evidence="3 4" key="1">
    <citation type="submission" date="2018-11" db="EMBL/GenBank/DDBJ databases">
        <title>Trebonia kvetii gen.nov., sp.nov., a novel acidophilic actinobacterium, and proposal of the new actinobacterial family Treboniaceae fam. nov.</title>
        <authorList>
            <person name="Rapoport D."/>
            <person name="Sagova-Mareckova M."/>
            <person name="Sedlacek I."/>
            <person name="Provaznik J."/>
            <person name="Kralova S."/>
            <person name="Pavlinic D."/>
            <person name="Benes V."/>
            <person name="Kopecky J."/>
        </authorList>
    </citation>
    <scope>NUCLEOTIDE SEQUENCE [LARGE SCALE GENOMIC DNA]</scope>
    <source>
        <strain evidence="3 4">15Tr583</strain>
    </source>
</reference>
<dbReference type="SUPFAM" id="SSF53756">
    <property type="entry name" value="UDP-Glycosyltransferase/glycogen phosphorylase"/>
    <property type="match status" value="1"/>
</dbReference>
<accession>A0A6P2BQT9</accession>
<sequence length="511" mass="55905">MRGPTHPHRRFGPAPAGSGTAMSGPTTSGTAMRASVTPEDDRPVIAVANRLPLHRGEDGWELAPGGLVTALRPVMAAHPGAWVGWDGGTKGMPTTLPDSRVSLLPIALSAAQVRDYYRGFANATMWPLLHNAIEKPRFERSWWNAYQEVNRVFADRAQAAADEHPDAITWVHDYHLMMVPQLIRNQRPEAPIGFFLHVPWPSPDIYARLPWREQILWGLLGADVVAFHTDDYRYNFLRSCVRQLADSGLEVRGSGVVLPDGRTVTTATAPISIDAGEFASFAAEPEVKDGIAALEDQFAGRVLLLGADRLDYTKGIIERLLAVEMLLERDPEMRTSVAFLQLAVPSRDDVREYRQLRGIVEQHVGRINGRFTQPGSDVPVHYLYRGLSPQQLAAYYAAADVLLVTPLIDGMNLVCKEYVTVQQAAGGSGALVLSEFTGAAVELPQAVLCNPFDVEGLSYRIEQAIALKPDARRKALAAMAEQVRVHDVHAWVSGQLTLIAARGAAAAGNRR</sequence>
<evidence type="ECO:0000313" key="3">
    <source>
        <dbReference type="EMBL" id="TVZ00811.1"/>
    </source>
</evidence>
<dbReference type="PANTHER" id="PTHR10788">
    <property type="entry name" value="TREHALOSE-6-PHOSPHATE SYNTHASE"/>
    <property type="match status" value="1"/>
</dbReference>
<dbReference type="AlphaFoldDB" id="A0A6P2BQT9"/>
<evidence type="ECO:0000313" key="4">
    <source>
        <dbReference type="Proteomes" id="UP000460272"/>
    </source>
</evidence>
<dbReference type="PANTHER" id="PTHR10788:SF106">
    <property type="entry name" value="BCDNA.GH08860"/>
    <property type="match status" value="1"/>
</dbReference>
<proteinExistence type="inferred from homology"/>
<feature type="region of interest" description="Disordered" evidence="2">
    <location>
        <begin position="1"/>
        <end position="41"/>
    </location>
</feature>
<gene>
    <name evidence="3" type="ORF">EAS64_36280</name>
</gene>
<feature type="compositionally biased region" description="Basic residues" evidence="2">
    <location>
        <begin position="1"/>
        <end position="11"/>
    </location>
</feature>
<dbReference type="OrthoDB" id="9761633at2"/>
<dbReference type="Gene3D" id="3.40.50.2000">
    <property type="entry name" value="Glycogen Phosphorylase B"/>
    <property type="match status" value="2"/>
</dbReference>
<comment type="caution">
    <text evidence="3">The sequence shown here is derived from an EMBL/GenBank/DDBJ whole genome shotgun (WGS) entry which is preliminary data.</text>
</comment>
<feature type="compositionally biased region" description="Polar residues" evidence="2">
    <location>
        <begin position="20"/>
        <end position="30"/>
    </location>
</feature>